<dbReference type="Gene3D" id="3.10.310.70">
    <property type="match status" value="1"/>
</dbReference>
<protein>
    <submittedName>
        <fullName evidence="2">Amidohydrolase family protein</fullName>
    </submittedName>
</protein>
<evidence type="ECO:0000313" key="3">
    <source>
        <dbReference type="Proteomes" id="UP000813385"/>
    </source>
</evidence>
<evidence type="ECO:0000313" key="2">
    <source>
        <dbReference type="EMBL" id="KAH7374406.1"/>
    </source>
</evidence>
<organism evidence="2 3">
    <name type="scientific">Plectosphaerella cucumerina</name>
    <dbReference type="NCBI Taxonomy" id="40658"/>
    <lineage>
        <taxon>Eukaryota</taxon>
        <taxon>Fungi</taxon>
        <taxon>Dikarya</taxon>
        <taxon>Ascomycota</taxon>
        <taxon>Pezizomycotina</taxon>
        <taxon>Sordariomycetes</taxon>
        <taxon>Hypocreomycetidae</taxon>
        <taxon>Glomerellales</taxon>
        <taxon>Plectosphaerellaceae</taxon>
        <taxon>Plectosphaerella</taxon>
    </lineage>
</organism>
<reference evidence="2" key="1">
    <citation type="journal article" date="2021" name="Nat. Commun.">
        <title>Genetic determinants of endophytism in the Arabidopsis root mycobiome.</title>
        <authorList>
            <person name="Mesny F."/>
            <person name="Miyauchi S."/>
            <person name="Thiergart T."/>
            <person name="Pickel B."/>
            <person name="Atanasova L."/>
            <person name="Karlsson M."/>
            <person name="Huettel B."/>
            <person name="Barry K.W."/>
            <person name="Haridas S."/>
            <person name="Chen C."/>
            <person name="Bauer D."/>
            <person name="Andreopoulos W."/>
            <person name="Pangilinan J."/>
            <person name="LaButti K."/>
            <person name="Riley R."/>
            <person name="Lipzen A."/>
            <person name="Clum A."/>
            <person name="Drula E."/>
            <person name="Henrissat B."/>
            <person name="Kohler A."/>
            <person name="Grigoriev I.V."/>
            <person name="Martin F.M."/>
            <person name="Hacquard S."/>
        </authorList>
    </citation>
    <scope>NUCLEOTIDE SEQUENCE</scope>
    <source>
        <strain evidence="2">MPI-CAGE-AT-0016</strain>
    </source>
</reference>
<dbReference type="SUPFAM" id="SSF51556">
    <property type="entry name" value="Metallo-dependent hydrolases"/>
    <property type="match status" value="1"/>
</dbReference>
<dbReference type="GO" id="GO:0016810">
    <property type="term" value="F:hydrolase activity, acting on carbon-nitrogen (but not peptide) bonds"/>
    <property type="evidence" value="ECO:0007669"/>
    <property type="project" value="InterPro"/>
</dbReference>
<dbReference type="Pfam" id="PF07969">
    <property type="entry name" value="Amidohydro_3"/>
    <property type="match status" value="1"/>
</dbReference>
<sequence>MTDILLTNGRILTKTHALLHDEPTFADSMLVRDGVIVAVGSRSEVAAQMSSSDSSTVETRDLAQKTILPGFVDGHVHLLLLGQSLRKVSVGHCKTLDDILATLKAYAAANPDVPRILAKDWMHSMTPDGATAAMLDAIDSRPIFVDTKDLHSTWCNTAGLEEMGIANMPDPAGGIIHRDEQGRPSGVLSEGAVLSIVWPHQAQVSPIEERQAAMLAAIETYNASGYTGLVEMAMDGPAWEAIVALRASRPDLPMRIAAYWLIKPSDTTEERLAQVQKAIELHAELNASTSPDLRIAGIKVVCDGIIDACTAYLSEPYAPAASPPPIWSREDLVPVVQAAEAAGLQIALHAIGDAAIKMAVDVLEAYTTPGRRHRIEHIELSSPEDARRLGELGLTASIQPVHADPAILRAWPRLIGSDRCKRAFAYREFADAGALMALGSDSPTAPWAPLRNIYVAATRRSAREPESDEVVNENFRLGVCEAVVAGTRGAAASVFADDRTGSLEAGKVADFLVVDMDWTDASGLLKGEIQETYFGGRKVHG</sequence>
<dbReference type="Gene3D" id="3.20.20.140">
    <property type="entry name" value="Metal-dependent hydrolases"/>
    <property type="match status" value="1"/>
</dbReference>
<dbReference type="PANTHER" id="PTHR22642">
    <property type="entry name" value="IMIDAZOLONEPROPIONASE"/>
    <property type="match status" value="1"/>
</dbReference>
<comment type="caution">
    <text evidence="2">The sequence shown here is derived from an EMBL/GenBank/DDBJ whole genome shotgun (WGS) entry which is preliminary data.</text>
</comment>
<dbReference type="InterPro" id="IPR032466">
    <property type="entry name" value="Metal_Hydrolase"/>
</dbReference>
<dbReference type="SUPFAM" id="SSF51338">
    <property type="entry name" value="Composite domain of metallo-dependent hydrolases"/>
    <property type="match status" value="1"/>
</dbReference>
<dbReference type="PANTHER" id="PTHR22642:SF20">
    <property type="entry name" value="AMIDOHYDROLASE 3 DOMAIN-CONTAINING PROTEIN"/>
    <property type="match status" value="1"/>
</dbReference>
<dbReference type="EMBL" id="JAGPXD010000001">
    <property type="protein sequence ID" value="KAH7374406.1"/>
    <property type="molecule type" value="Genomic_DNA"/>
</dbReference>
<feature type="domain" description="Amidohydrolase 3" evidence="1">
    <location>
        <begin position="58"/>
        <end position="539"/>
    </location>
</feature>
<dbReference type="AlphaFoldDB" id="A0A8K0TRM1"/>
<dbReference type="InterPro" id="IPR011059">
    <property type="entry name" value="Metal-dep_hydrolase_composite"/>
</dbReference>
<dbReference type="CDD" id="cd01300">
    <property type="entry name" value="YtcJ_like"/>
    <property type="match status" value="1"/>
</dbReference>
<accession>A0A8K0TRM1</accession>
<evidence type="ECO:0000259" key="1">
    <source>
        <dbReference type="Pfam" id="PF07969"/>
    </source>
</evidence>
<proteinExistence type="predicted"/>
<dbReference type="InterPro" id="IPR033932">
    <property type="entry name" value="YtcJ-like"/>
</dbReference>
<dbReference type="OrthoDB" id="3501663at2759"/>
<name>A0A8K0TRM1_9PEZI</name>
<keyword evidence="3" id="KW-1185">Reference proteome</keyword>
<dbReference type="Gene3D" id="2.30.40.10">
    <property type="entry name" value="Urease, subunit C, domain 1"/>
    <property type="match status" value="1"/>
</dbReference>
<dbReference type="InterPro" id="IPR013108">
    <property type="entry name" value="Amidohydro_3"/>
</dbReference>
<gene>
    <name evidence="2" type="ORF">B0T11DRAFT_268502</name>
</gene>
<dbReference type="Proteomes" id="UP000813385">
    <property type="component" value="Unassembled WGS sequence"/>
</dbReference>